<proteinExistence type="inferred from homology"/>
<sequence length="302" mass="32346">MRAPVVHHPAYVTPLPAQHRFPMPKFGRLLVCLRETGLVRPTQEFVPEPAPRAWLELAHEPGYVAGILGQRLDEAAIRRLGLPLSPVLALRGRCAVAGTILTARLALEHGIACNTAGGSHHAFAGFGAGFCVFNDVAVAARLLLAEGLIGKALVIDLDVHQGDGTAAIFADDPRVVTFSVHCRVNFPARKQQSDVDVALDAGVGDEDYLAVLEAILPAVLDRVRPDLVFYNAGVDPHALDRLGRLSLSDAGLAERERYVLSVVRARGLPLACVVGGGYAHDLDVLARRHAILHEAIAALPDW</sequence>
<comment type="caution">
    <text evidence="4">The sequence shown here is derived from an EMBL/GenBank/DDBJ whole genome shotgun (WGS) entry which is preliminary data.</text>
</comment>
<dbReference type="InterPro" id="IPR023801">
    <property type="entry name" value="His_deacetylse_dom"/>
</dbReference>
<dbReference type="Proteomes" id="UP001375743">
    <property type="component" value="Unassembled WGS sequence"/>
</dbReference>
<dbReference type="InterPro" id="IPR044150">
    <property type="entry name" value="HDAC_classIV"/>
</dbReference>
<evidence type="ECO:0000313" key="4">
    <source>
        <dbReference type="EMBL" id="MEK0085490.1"/>
    </source>
</evidence>
<keyword evidence="5" id="KW-1185">Reference proteome</keyword>
<dbReference type="SUPFAM" id="SSF52768">
    <property type="entry name" value="Arginase/deacetylase"/>
    <property type="match status" value="1"/>
</dbReference>
<comment type="similarity">
    <text evidence="1">Belongs to the histone deacetylase family.</text>
</comment>
<dbReference type="PRINTS" id="PR01270">
    <property type="entry name" value="HDASUPER"/>
</dbReference>
<evidence type="ECO:0000259" key="3">
    <source>
        <dbReference type="Pfam" id="PF00850"/>
    </source>
</evidence>
<evidence type="ECO:0000256" key="2">
    <source>
        <dbReference type="ARBA" id="ARBA00022801"/>
    </source>
</evidence>
<dbReference type="Pfam" id="PF00850">
    <property type="entry name" value="Hist_deacetyl"/>
    <property type="match status" value="1"/>
</dbReference>
<dbReference type="Gene3D" id="3.40.800.20">
    <property type="entry name" value="Histone deacetylase domain"/>
    <property type="match status" value="1"/>
</dbReference>
<name>A0ABU8XWA6_9PROT</name>
<dbReference type="CDD" id="cd09993">
    <property type="entry name" value="HDAC_classIV"/>
    <property type="match status" value="1"/>
</dbReference>
<dbReference type="PANTHER" id="PTHR10625:SF32">
    <property type="entry name" value="HISTONE DEACETYLASE"/>
    <property type="match status" value="1"/>
</dbReference>
<dbReference type="PANTHER" id="PTHR10625">
    <property type="entry name" value="HISTONE DEACETYLASE HDAC1-RELATED"/>
    <property type="match status" value="1"/>
</dbReference>
<gene>
    <name evidence="4" type="ORF">U1T56_20240</name>
</gene>
<protein>
    <submittedName>
        <fullName evidence="4">Histone deacetylase</fullName>
    </submittedName>
</protein>
<dbReference type="RefSeq" id="WP_418161339.1">
    <property type="nucleotide sequence ID" value="NZ_JBBLZC010000028.1"/>
</dbReference>
<dbReference type="EMBL" id="JBBLZC010000028">
    <property type="protein sequence ID" value="MEK0085490.1"/>
    <property type="molecule type" value="Genomic_DNA"/>
</dbReference>
<accession>A0ABU8XWA6</accession>
<dbReference type="InterPro" id="IPR037138">
    <property type="entry name" value="His_deacetylse_dom_sf"/>
</dbReference>
<feature type="domain" description="Histone deacetylase" evidence="3">
    <location>
        <begin position="24"/>
        <end position="281"/>
    </location>
</feature>
<reference evidence="4 5" key="1">
    <citation type="submission" date="2024-01" db="EMBL/GenBank/DDBJ databases">
        <title>Multi-omics insights into the function and evolution of sodium benzoate biodegradation pathways in Benzoatithermus flavus gen. nov., sp. nov. from hot spring.</title>
        <authorList>
            <person name="Hu C.-J."/>
            <person name="Li W.-J."/>
        </authorList>
    </citation>
    <scope>NUCLEOTIDE SEQUENCE [LARGE SCALE GENOMIC DNA]</scope>
    <source>
        <strain evidence="4 5">SYSU G07066</strain>
    </source>
</reference>
<dbReference type="InterPro" id="IPR023696">
    <property type="entry name" value="Ureohydrolase_dom_sf"/>
</dbReference>
<evidence type="ECO:0000256" key="1">
    <source>
        <dbReference type="ARBA" id="ARBA00005947"/>
    </source>
</evidence>
<organism evidence="4 5">
    <name type="scientific">Benzoatithermus flavus</name>
    <dbReference type="NCBI Taxonomy" id="3108223"/>
    <lineage>
        <taxon>Bacteria</taxon>
        <taxon>Pseudomonadati</taxon>
        <taxon>Pseudomonadota</taxon>
        <taxon>Alphaproteobacteria</taxon>
        <taxon>Geminicoccales</taxon>
        <taxon>Geminicoccaceae</taxon>
        <taxon>Benzoatithermus</taxon>
    </lineage>
</organism>
<evidence type="ECO:0000313" key="5">
    <source>
        <dbReference type="Proteomes" id="UP001375743"/>
    </source>
</evidence>
<dbReference type="InterPro" id="IPR000286">
    <property type="entry name" value="HDACs"/>
</dbReference>
<keyword evidence="2" id="KW-0378">Hydrolase</keyword>